<evidence type="ECO:0000256" key="6">
    <source>
        <dbReference type="ARBA" id="ARBA00022741"/>
    </source>
</evidence>
<evidence type="ECO:0000256" key="7">
    <source>
        <dbReference type="ARBA" id="ARBA00022800"/>
    </source>
</evidence>
<evidence type="ECO:0000256" key="11">
    <source>
        <dbReference type="HAMAP-Rule" id="MF_01263"/>
    </source>
</evidence>
<feature type="domain" description="Poly A polymerase head" evidence="12">
    <location>
        <begin position="22"/>
        <end position="141"/>
    </location>
</feature>
<dbReference type="InterPro" id="IPR023068">
    <property type="entry name" value="CCA-adding_enz_firmicutes"/>
</dbReference>
<dbReference type="InterPro" id="IPR002646">
    <property type="entry name" value="PolA_pol_head_dom"/>
</dbReference>
<feature type="binding site" evidence="11">
    <location>
        <position position="157"/>
    </location>
    <ligand>
        <name>ATP</name>
        <dbReference type="ChEBI" id="CHEBI:30616"/>
    </ligand>
</feature>
<keyword evidence="16" id="KW-1185">Reference proteome</keyword>
<evidence type="ECO:0000256" key="10">
    <source>
        <dbReference type="ARBA" id="ARBA00022884"/>
    </source>
</evidence>
<feature type="binding site" evidence="11">
    <location>
        <position position="42"/>
    </location>
    <ligand>
        <name>Mg(2+)</name>
        <dbReference type="ChEBI" id="CHEBI:18420"/>
    </ligand>
</feature>
<dbReference type="Gene3D" id="1.10.110.30">
    <property type="match status" value="1"/>
</dbReference>
<dbReference type="NCBIfam" id="NF009814">
    <property type="entry name" value="PRK13299.1"/>
    <property type="match status" value="1"/>
</dbReference>
<dbReference type="KEGG" id="nnv:QNH39_17395"/>
<feature type="binding site" evidence="11">
    <location>
        <position position="27"/>
    </location>
    <ligand>
        <name>ATP</name>
        <dbReference type="ChEBI" id="CHEBI:30616"/>
    </ligand>
</feature>
<dbReference type="PANTHER" id="PTHR46173">
    <property type="entry name" value="CCA TRNA NUCLEOTIDYLTRANSFERASE 1, MITOCHONDRIAL"/>
    <property type="match status" value="1"/>
</dbReference>
<dbReference type="GO" id="GO:0000049">
    <property type="term" value="F:tRNA binding"/>
    <property type="evidence" value="ECO:0007669"/>
    <property type="project" value="UniProtKB-UniRule"/>
</dbReference>
<evidence type="ECO:0000256" key="9">
    <source>
        <dbReference type="ARBA" id="ARBA00022842"/>
    </source>
</evidence>
<evidence type="ECO:0000256" key="2">
    <source>
        <dbReference type="ARBA" id="ARBA00022679"/>
    </source>
</evidence>
<evidence type="ECO:0000313" key="16">
    <source>
        <dbReference type="Proteomes" id="UP001178288"/>
    </source>
</evidence>
<keyword evidence="6 11" id="KW-0547">Nucleotide-binding</keyword>
<dbReference type="RefSeq" id="WP_066089237.1">
    <property type="nucleotide sequence ID" value="NZ_CP126114.1"/>
</dbReference>
<feature type="binding site" evidence="11">
    <location>
        <position position="157"/>
    </location>
    <ligand>
        <name>CTP</name>
        <dbReference type="ChEBI" id="CHEBI:37563"/>
    </ligand>
</feature>
<dbReference type="InterPro" id="IPR050264">
    <property type="entry name" value="Bact_CCA-adding_enz_type3_sf"/>
</dbReference>
<evidence type="ECO:0000259" key="12">
    <source>
        <dbReference type="Pfam" id="PF01743"/>
    </source>
</evidence>
<comment type="catalytic activity">
    <reaction evidence="11">
        <text>a tRNA with a 3' CCA end + 2 CTP + ATP = a tRNA with a 3' CCACCA end + 3 diphosphate</text>
        <dbReference type="Rhea" id="RHEA:76235"/>
        <dbReference type="Rhea" id="RHEA-COMP:10468"/>
        <dbReference type="Rhea" id="RHEA-COMP:18655"/>
        <dbReference type="ChEBI" id="CHEBI:30616"/>
        <dbReference type="ChEBI" id="CHEBI:33019"/>
        <dbReference type="ChEBI" id="CHEBI:37563"/>
        <dbReference type="ChEBI" id="CHEBI:83071"/>
        <dbReference type="ChEBI" id="CHEBI:195187"/>
    </reaction>
</comment>
<comment type="function">
    <text evidence="11">Catalyzes the addition and repair of the essential 3'-terminal CCA sequence in tRNAs without using a nucleic acid template. Adds these three nucleotides in the order of C, C, and A to the tRNA nucleotide-73, using CTP and ATP as substrates and producing inorganic pyrophosphate. tRNA 3'-terminal CCA addition is required both for tRNA processing and repair. Also involved in tRNA surveillance by mediating tandem CCA addition to generate a CCACCA at the 3' terminus of unstable tRNAs. While stable tRNAs receive only 3'-terminal CCA, unstable tRNAs are marked with CCACCA and rapidly degraded.</text>
</comment>
<comment type="subunit">
    <text evidence="11">Homodimer.</text>
</comment>
<dbReference type="PANTHER" id="PTHR46173:SF1">
    <property type="entry name" value="CCA TRNA NUCLEOTIDYLTRANSFERASE 1, MITOCHONDRIAL"/>
    <property type="match status" value="1"/>
</dbReference>
<dbReference type="InterPro" id="IPR032810">
    <property type="entry name" value="CCA-adding_enz_C"/>
</dbReference>
<feature type="binding site" evidence="11">
    <location>
        <position position="30"/>
    </location>
    <ligand>
        <name>ATP</name>
        <dbReference type="ChEBI" id="CHEBI:30616"/>
    </ligand>
</feature>
<dbReference type="GO" id="GO:0001680">
    <property type="term" value="P:tRNA 3'-terminal CCA addition"/>
    <property type="evidence" value="ECO:0007669"/>
    <property type="project" value="UniProtKB-UniRule"/>
</dbReference>
<feature type="binding site" evidence="11">
    <location>
        <position position="160"/>
    </location>
    <ligand>
        <name>ATP</name>
        <dbReference type="ChEBI" id="CHEBI:30616"/>
    </ligand>
</feature>
<feature type="binding site" evidence="11">
    <location>
        <position position="27"/>
    </location>
    <ligand>
        <name>CTP</name>
        <dbReference type="ChEBI" id="CHEBI:37563"/>
    </ligand>
</feature>
<feature type="binding site" evidence="11">
    <location>
        <position position="154"/>
    </location>
    <ligand>
        <name>ATP</name>
        <dbReference type="ChEBI" id="CHEBI:30616"/>
    </ligand>
</feature>
<evidence type="ECO:0000256" key="5">
    <source>
        <dbReference type="ARBA" id="ARBA00022723"/>
    </source>
</evidence>
<evidence type="ECO:0000256" key="1">
    <source>
        <dbReference type="ARBA" id="ARBA00001946"/>
    </source>
</evidence>
<dbReference type="GO" id="GO:0005524">
    <property type="term" value="F:ATP binding"/>
    <property type="evidence" value="ECO:0007669"/>
    <property type="project" value="UniProtKB-UniRule"/>
</dbReference>
<dbReference type="GO" id="GO:0004810">
    <property type="term" value="F:CCA tRNA nucleotidyltransferase activity"/>
    <property type="evidence" value="ECO:0007669"/>
    <property type="project" value="UniProtKB-UniRule"/>
</dbReference>
<protein>
    <recommendedName>
        <fullName evidence="11">CCA-adding enzyme</fullName>
        <ecNumber evidence="11">2.7.7.72</ecNumber>
    </recommendedName>
    <alternativeName>
        <fullName evidence="11">CCA tRNA nucleotidyltransferase</fullName>
    </alternativeName>
    <alternativeName>
        <fullName evidence="11">tRNA CCA-pyrophosphorylase</fullName>
    </alternativeName>
    <alternativeName>
        <fullName evidence="11">tRNA adenylyl-/cytidylyl- transferase</fullName>
    </alternativeName>
    <alternativeName>
        <fullName evidence="11">tRNA nucleotidyltransferase</fullName>
    </alternativeName>
    <alternativeName>
        <fullName evidence="11">tRNA-NT</fullName>
    </alternativeName>
</protein>
<feature type="binding site" evidence="11">
    <location>
        <position position="111"/>
    </location>
    <ligand>
        <name>CTP</name>
        <dbReference type="ChEBI" id="CHEBI:37563"/>
    </ligand>
</feature>
<dbReference type="GO" id="GO:0042245">
    <property type="term" value="P:RNA repair"/>
    <property type="evidence" value="ECO:0007669"/>
    <property type="project" value="UniProtKB-KW"/>
</dbReference>
<dbReference type="Gene3D" id="1.10.246.80">
    <property type="match status" value="1"/>
</dbReference>
<evidence type="ECO:0000256" key="8">
    <source>
        <dbReference type="ARBA" id="ARBA00022840"/>
    </source>
</evidence>
<dbReference type="GO" id="GO:0000287">
    <property type="term" value="F:magnesium ion binding"/>
    <property type="evidence" value="ECO:0007669"/>
    <property type="project" value="UniProtKB-UniRule"/>
</dbReference>
<dbReference type="SUPFAM" id="SSF81301">
    <property type="entry name" value="Nucleotidyltransferase"/>
    <property type="match status" value="1"/>
</dbReference>
<dbReference type="InterPro" id="IPR043519">
    <property type="entry name" value="NT_sf"/>
</dbReference>
<evidence type="ECO:0000256" key="3">
    <source>
        <dbReference type="ARBA" id="ARBA00022694"/>
    </source>
</evidence>
<dbReference type="Proteomes" id="UP001178288">
    <property type="component" value="Chromosome"/>
</dbReference>
<dbReference type="EC" id="2.7.7.72" evidence="11"/>
<keyword evidence="8 11" id="KW-0067">ATP-binding</keyword>
<dbReference type="AlphaFoldDB" id="A0AA95MNP1"/>
<dbReference type="Gene3D" id="1.20.58.560">
    <property type="match status" value="1"/>
</dbReference>
<feature type="domain" description="tRNA nucleotidyltransferase/poly(A) polymerase RNA and SrmB- binding" evidence="13">
    <location>
        <begin position="170"/>
        <end position="228"/>
    </location>
</feature>
<comment type="cofactor">
    <cofactor evidence="1 11">
        <name>Mg(2+)</name>
        <dbReference type="ChEBI" id="CHEBI:18420"/>
    </cofactor>
</comment>
<dbReference type="HAMAP" id="MF_01263">
    <property type="entry name" value="CCA_bact_type3"/>
    <property type="match status" value="1"/>
</dbReference>
<feature type="domain" description="CCA-adding enzyme C-terminal" evidence="14">
    <location>
        <begin position="247"/>
        <end position="393"/>
    </location>
</feature>
<comment type="miscellaneous">
    <text evidence="11">A single active site specifically recognizes both ATP and CTP and is responsible for their addition.</text>
</comment>
<keyword evidence="10 11" id="KW-0694">RNA-binding</keyword>
<gene>
    <name evidence="11" type="primary">cca</name>
    <name evidence="15" type="ORF">QNH39_17395</name>
</gene>
<feature type="binding site" evidence="11">
    <location>
        <position position="154"/>
    </location>
    <ligand>
        <name>CTP</name>
        <dbReference type="ChEBI" id="CHEBI:37563"/>
    </ligand>
</feature>
<feature type="binding site" evidence="11">
    <location>
        <position position="40"/>
    </location>
    <ligand>
        <name>Mg(2+)</name>
        <dbReference type="ChEBI" id="CHEBI:18420"/>
    </ligand>
</feature>
<dbReference type="CDD" id="cd05398">
    <property type="entry name" value="NT_ClassII-CCAase"/>
    <property type="match status" value="1"/>
</dbReference>
<feature type="binding site" evidence="11">
    <location>
        <position position="30"/>
    </location>
    <ligand>
        <name>CTP</name>
        <dbReference type="ChEBI" id="CHEBI:37563"/>
    </ligand>
</feature>
<organism evidence="15 16">
    <name type="scientific">Neobacillus novalis</name>
    <dbReference type="NCBI Taxonomy" id="220687"/>
    <lineage>
        <taxon>Bacteria</taxon>
        <taxon>Bacillati</taxon>
        <taxon>Bacillota</taxon>
        <taxon>Bacilli</taxon>
        <taxon>Bacillales</taxon>
        <taxon>Bacillaceae</taxon>
        <taxon>Neobacillus</taxon>
    </lineage>
</organism>
<keyword evidence="5 11" id="KW-0479">Metal-binding</keyword>
<dbReference type="Pfam" id="PF13735">
    <property type="entry name" value="tRNA_NucTran2_2"/>
    <property type="match status" value="1"/>
</dbReference>
<feature type="binding site" evidence="11">
    <location>
        <position position="160"/>
    </location>
    <ligand>
        <name>CTP</name>
        <dbReference type="ChEBI" id="CHEBI:37563"/>
    </ligand>
</feature>
<keyword evidence="9 11" id="KW-0460">Magnesium</keyword>
<keyword evidence="2 11" id="KW-0808">Transferase</keyword>
<feature type="binding site" evidence="11">
    <location>
        <position position="111"/>
    </location>
    <ligand>
        <name>ATP</name>
        <dbReference type="ChEBI" id="CHEBI:30616"/>
    </ligand>
</feature>
<evidence type="ECO:0000313" key="15">
    <source>
        <dbReference type="EMBL" id="WHY84426.1"/>
    </source>
</evidence>
<name>A0AA95MNP1_9BACI</name>
<comment type="catalytic activity">
    <reaction evidence="11">
        <text>a tRNA precursor + 2 CTP + ATP = a tRNA with a 3' CCA end + 3 diphosphate</text>
        <dbReference type="Rhea" id="RHEA:14433"/>
        <dbReference type="Rhea" id="RHEA-COMP:10465"/>
        <dbReference type="Rhea" id="RHEA-COMP:10468"/>
        <dbReference type="ChEBI" id="CHEBI:30616"/>
        <dbReference type="ChEBI" id="CHEBI:33019"/>
        <dbReference type="ChEBI" id="CHEBI:37563"/>
        <dbReference type="ChEBI" id="CHEBI:74896"/>
        <dbReference type="ChEBI" id="CHEBI:83071"/>
        <dbReference type="EC" id="2.7.7.72"/>
    </reaction>
</comment>
<keyword evidence="3 11" id="KW-0819">tRNA processing</keyword>
<dbReference type="SUPFAM" id="SSF81891">
    <property type="entry name" value="Poly A polymerase C-terminal region-like"/>
    <property type="match status" value="1"/>
</dbReference>
<accession>A0AA95MNP1</accession>
<dbReference type="Pfam" id="PF12627">
    <property type="entry name" value="PolyA_pol_RNAbd"/>
    <property type="match status" value="1"/>
</dbReference>
<dbReference type="Pfam" id="PF01743">
    <property type="entry name" value="PolyA_pol"/>
    <property type="match status" value="1"/>
</dbReference>
<feature type="binding site" evidence="11">
    <location>
        <position position="163"/>
    </location>
    <ligand>
        <name>CTP</name>
        <dbReference type="ChEBI" id="CHEBI:37563"/>
    </ligand>
</feature>
<reference evidence="15" key="1">
    <citation type="submission" date="2023-05" db="EMBL/GenBank/DDBJ databases">
        <title>Comparative genomics of Bacillaceae isolates and their secondary metabolite potential.</title>
        <authorList>
            <person name="Song L."/>
            <person name="Nielsen L.J."/>
            <person name="Mohite O."/>
            <person name="Xu X."/>
            <person name="Weber T."/>
            <person name="Kovacs A.T."/>
        </authorList>
    </citation>
    <scope>NUCLEOTIDE SEQUENCE</scope>
    <source>
        <strain evidence="15">XLM17</strain>
    </source>
</reference>
<evidence type="ECO:0000259" key="13">
    <source>
        <dbReference type="Pfam" id="PF12627"/>
    </source>
</evidence>
<comment type="similarity">
    <text evidence="11">Belongs to the tRNA nucleotidyltransferase/poly(A) polymerase family. Bacterial CCA-adding enzyme type 3 subfamily.</text>
</comment>
<keyword evidence="4 11" id="KW-0548">Nucleotidyltransferase</keyword>
<evidence type="ECO:0000256" key="4">
    <source>
        <dbReference type="ARBA" id="ARBA00022695"/>
    </source>
</evidence>
<evidence type="ECO:0000259" key="14">
    <source>
        <dbReference type="Pfam" id="PF13735"/>
    </source>
</evidence>
<dbReference type="EMBL" id="CP126114">
    <property type="protein sequence ID" value="WHY84426.1"/>
    <property type="molecule type" value="Genomic_DNA"/>
</dbReference>
<dbReference type="Gene3D" id="3.30.460.10">
    <property type="entry name" value="Beta Polymerase, domain 2"/>
    <property type="match status" value="1"/>
</dbReference>
<keyword evidence="7 11" id="KW-0692">RNA repair</keyword>
<sequence length="399" mass="46128">MIEPFLSANPVLRKLEDAGYEAYFVGGSVRDYLLKRRISDVDIAASATPDEVKAIFPKTVDIGIEHGTVLVLFNGGSYEVTTFRTEAEYQDYRRPKEVAFIRNLQEDLKRRDFTMNAIAMDRNGKLIDPFDGQTAIRDKIIQTVGKAEERFGEDALRMLRAVRFLSQLAFTIEKDTIKALIKQIDLLKNIAVERKKAEFEKLLNGKNQKEAIKVLLDTNLFLYLPGLATKKRQLKQLLNFQCESLNKNEMWSILLFCLEIKEKSAGTFLREWRMPIKDIREIQKMLLFLEKRLQHEWSVYDLYRAGHDNILSVEKLYVVINGIRETDSMDHWLDLYENLPIKHVADINVTGNDVMKWLDKSGGPWLKVTLLRIEAAIVAGELENNKQKIKEWLLTCSPN</sequence>
<proteinExistence type="inferred from homology"/>
<dbReference type="InterPro" id="IPR032828">
    <property type="entry name" value="PolyA_RNA-bd"/>
</dbReference>
<feature type="binding site" evidence="11">
    <location>
        <position position="163"/>
    </location>
    <ligand>
        <name>ATP</name>
        <dbReference type="ChEBI" id="CHEBI:30616"/>
    </ligand>
</feature>